<dbReference type="PANTHER" id="PTHR35100:SF1">
    <property type="entry name" value="F15H11.13 PROTEIN"/>
    <property type="match status" value="1"/>
</dbReference>
<reference evidence="1" key="1">
    <citation type="submission" date="2018-01" db="EMBL/GenBank/DDBJ databases">
        <authorList>
            <person name="Mao J.F."/>
        </authorList>
    </citation>
    <scope>NUCLEOTIDE SEQUENCE</scope>
    <source>
        <strain evidence="1">Huo1</strain>
        <tissue evidence="1">Leaf</tissue>
    </source>
</reference>
<reference evidence="1" key="2">
    <citation type="submission" date="2020-08" db="EMBL/GenBank/DDBJ databases">
        <title>Plant Genome Project.</title>
        <authorList>
            <person name="Zhang R.-G."/>
        </authorList>
    </citation>
    <scope>NUCLEOTIDE SEQUENCE</scope>
    <source>
        <strain evidence="1">Huo1</strain>
        <tissue evidence="1">Leaf</tissue>
    </source>
</reference>
<dbReference type="Proteomes" id="UP000298416">
    <property type="component" value="Unassembled WGS sequence"/>
</dbReference>
<dbReference type="AlphaFoldDB" id="A0A8X8XDU7"/>
<gene>
    <name evidence="1" type="ORF">SASPL_128464</name>
</gene>
<dbReference type="PANTHER" id="PTHR35100">
    <property type="entry name" value="FOLD PROTEIN"/>
    <property type="match status" value="1"/>
</dbReference>
<organism evidence="1">
    <name type="scientific">Salvia splendens</name>
    <name type="common">Scarlet sage</name>
    <dbReference type="NCBI Taxonomy" id="180675"/>
    <lineage>
        <taxon>Eukaryota</taxon>
        <taxon>Viridiplantae</taxon>
        <taxon>Streptophyta</taxon>
        <taxon>Embryophyta</taxon>
        <taxon>Tracheophyta</taxon>
        <taxon>Spermatophyta</taxon>
        <taxon>Magnoliopsida</taxon>
        <taxon>eudicotyledons</taxon>
        <taxon>Gunneridae</taxon>
        <taxon>Pentapetalae</taxon>
        <taxon>asterids</taxon>
        <taxon>lamiids</taxon>
        <taxon>Lamiales</taxon>
        <taxon>Lamiaceae</taxon>
        <taxon>Nepetoideae</taxon>
        <taxon>Mentheae</taxon>
        <taxon>Salviinae</taxon>
        <taxon>Salvia</taxon>
        <taxon>Salvia subgen. Calosphace</taxon>
        <taxon>core Calosphace</taxon>
    </lineage>
</organism>
<evidence type="ECO:0000313" key="1">
    <source>
        <dbReference type="EMBL" id="KAG6410405.1"/>
    </source>
</evidence>
<accession>A0A8X8XDU7</accession>
<proteinExistence type="predicted"/>
<sequence length="248" mass="27119">MTDSQIKMIPEKSNKALDGIHGMQLVSHSPVSFQEISKHNDLACGVSNTGTNHQRPIVQKVSAYLRPIRCCTHTGDLNISETVANVLTSLPFIAIGLQAPRKNVNCKIYANSLVGVGLASSLYHASRGRLRKYLRWADYTMIATATVCLSRALRNENPKLLMTASALFLPIQPLMVSAVHTGIMEVAFAKRAFEDPELRMAHNVHKMSSLLGGAFFMADDLLPQTPFLHAAWHLAAAVGVTTCNKLLD</sequence>
<evidence type="ECO:0000313" key="2">
    <source>
        <dbReference type="Proteomes" id="UP000298416"/>
    </source>
</evidence>
<keyword evidence="2" id="KW-1185">Reference proteome</keyword>
<name>A0A8X8XDU7_SALSN</name>
<comment type="caution">
    <text evidence="1">The sequence shown here is derived from an EMBL/GenBank/DDBJ whole genome shotgun (WGS) entry which is preliminary data.</text>
</comment>
<dbReference type="EMBL" id="PNBA02000010">
    <property type="protein sequence ID" value="KAG6410405.1"/>
    <property type="molecule type" value="Genomic_DNA"/>
</dbReference>
<protein>
    <submittedName>
        <fullName evidence="1">Uncharacterized protein</fullName>
    </submittedName>
</protein>
<dbReference type="OrthoDB" id="534610at2759"/>